<dbReference type="PANTHER" id="PTHR45947:SF3">
    <property type="entry name" value="SULFOQUINOVOSYL TRANSFERASE SQD2"/>
    <property type="match status" value="1"/>
</dbReference>
<dbReference type="Pfam" id="PF13477">
    <property type="entry name" value="Glyco_trans_4_2"/>
    <property type="match status" value="1"/>
</dbReference>
<name>A0A1G5C7R5_9PAST</name>
<reference evidence="2 3" key="1">
    <citation type="submission" date="2016-10" db="EMBL/GenBank/DDBJ databases">
        <authorList>
            <person name="Varghese N."/>
            <person name="Submissions S."/>
        </authorList>
    </citation>
    <scope>NUCLEOTIDE SEQUENCE [LARGE SCALE GENOMIC DNA]</scope>
    <source>
        <strain evidence="2 3">DSM 22022</strain>
    </source>
</reference>
<dbReference type="InterPro" id="IPR028098">
    <property type="entry name" value="Glyco_trans_4-like_N"/>
</dbReference>
<sequence>MSQAKLRVLLVSDMGHIGGTEIATLIAATELNPLTESVTVFGKTGPLFDRINKLGIRQINADCHTKNPLKLLNYVCQLVKTVNDNQIDVIHAQMARPLLFIWLAKKFFKNKQVKIFWTSRGLDHETYQKVVPFFAKMGVRGLGNCKLEQQKLIRYGYPETQTSYIYNAYRLTPTVKPMKSLDKRQFVIGTLSALREGRSVELFLDLAKYCLTQYPERQFQFVIGGDGPHRATLEKISADLGIDQQVKFVGNVSDVSTFMDGVDVFVSPLVVDGDSGAGLSNSIVEAMIMKVPVCAFRAAGIEEIVINGSTGHLIEPRNIPAMAEAVCWTIDNKATTESYVNNAYDLIIRECDPKRYAQKLLKLYKEL</sequence>
<dbReference type="Pfam" id="PF13692">
    <property type="entry name" value="Glyco_trans_1_4"/>
    <property type="match status" value="1"/>
</dbReference>
<gene>
    <name evidence="2" type="ORF">SAMN02910354_01050</name>
</gene>
<comment type="caution">
    <text evidence="2">The sequence shown here is derived from an EMBL/GenBank/DDBJ whole genome shotgun (WGS) entry which is preliminary data.</text>
</comment>
<dbReference type="InterPro" id="IPR050194">
    <property type="entry name" value="Glycosyltransferase_grp1"/>
</dbReference>
<dbReference type="PANTHER" id="PTHR45947">
    <property type="entry name" value="SULFOQUINOVOSYL TRANSFERASE SQD2"/>
    <property type="match status" value="1"/>
</dbReference>
<dbReference type="SUPFAM" id="SSF53756">
    <property type="entry name" value="UDP-Glycosyltransferase/glycogen phosphorylase"/>
    <property type="match status" value="1"/>
</dbReference>
<proteinExistence type="predicted"/>
<accession>A0A1G5C7R5</accession>
<protein>
    <submittedName>
        <fullName evidence="2">Glycosyltransferase involved in cell wall bisynthesis</fullName>
    </submittedName>
</protein>
<dbReference type="EMBL" id="FMUQ01000007">
    <property type="protein sequence ID" value="SCX98370.1"/>
    <property type="molecule type" value="Genomic_DNA"/>
</dbReference>
<organism evidence="2 3">
    <name type="scientific">Basfia succiniciproducens</name>
    <dbReference type="NCBI Taxonomy" id="653940"/>
    <lineage>
        <taxon>Bacteria</taxon>
        <taxon>Pseudomonadati</taxon>
        <taxon>Pseudomonadota</taxon>
        <taxon>Gammaproteobacteria</taxon>
        <taxon>Pasteurellales</taxon>
        <taxon>Pasteurellaceae</taxon>
        <taxon>Basfia</taxon>
    </lineage>
</organism>
<evidence type="ECO:0000259" key="1">
    <source>
        <dbReference type="Pfam" id="PF13477"/>
    </source>
</evidence>
<feature type="domain" description="Glycosyltransferase subfamily 4-like N-terminal" evidence="1">
    <location>
        <begin position="24"/>
        <end position="124"/>
    </location>
</feature>
<evidence type="ECO:0000313" key="3">
    <source>
        <dbReference type="Proteomes" id="UP000199588"/>
    </source>
</evidence>
<dbReference type="Proteomes" id="UP000199588">
    <property type="component" value="Unassembled WGS sequence"/>
</dbReference>
<keyword evidence="3" id="KW-1185">Reference proteome</keyword>
<dbReference type="RefSeq" id="WP_090654891.1">
    <property type="nucleotide sequence ID" value="NZ_CP015031.1"/>
</dbReference>
<evidence type="ECO:0000313" key="2">
    <source>
        <dbReference type="EMBL" id="SCX98370.1"/>
    </source>
</evidence>
<dbReference type="Gene3D" id="3.40.50.2000">
    <property type="entry name" value="Glycogen Phosphorylase B"/>
    <property type="match status" value="2"/>
</dbReference>